<evidence type="ECO:0000313" key="2">
    <source>
        <dbReference type="Proteomes" id="UP000265520"/>
    </source>
</evidence>
<keyword evidence="2" id="KW-1185">Reference proteome</keyword>
<accession>A0A392NEX2</accession>
<dbReference type="AlphaFoldDB" id="A0A392NEX2"/>
<comment type="caution">
    <text evidence="1">The sequence shown here is derived from an EMBL/GenBank/DDBJ whole genome shotgun (WGS) entry which is preliminary data.</text>
</comment>
<name>A0A392NEX2_9FABA</name>
<proteinExistence type="predicted"/>
<reference evidence="1 2" key="1">
    <citation type="journal article" date="2018" name="Front. Plant Sci.">
        <title>Red Clover (Trifolium pratense) and Zigzag Clover (T. medium) - A Picture of Genomic Similarities and Differences.</title>
        <authorList>
            <person name="Dluhosova J."/>
            <person name="Istvanek J."/>
            <person name="Nedelnik J."/>
            <person name="Repkova J."/>
        </authorList>
    </citation>
    <scope>NUCLEOTIDE SEQUENCE [LARGE SCALE GENOMIC DNA]</scope>
    <source>
        <strain evidence="2">cv. 10/8</strain>
        <tissue evidence="1">Leaf</tissue>
    </source>
</reference>
<dbReference type="EMBL" id="LXQA010036176">
    <property type="protein sequence ID" value="MCH97893.1"/>
    <property type="molecule type" value="Genomic_DNA"/>
</dbReference>
<sequence>MIQINQFFTLRRTKAARDGGERDSVGAALNTVGGKRDGDGLDRAGKGMGRFYL</sequence>
<dbReference type="Proteomes" id="UP000265520">
    <property type="component" value="Unassembled WGS sequence"/>
</dbReference>
<protein>
    <submittedName>
        <fullName evidence="1">Uncharacterized protein</fullName>
    </submittedName>
</protein>
<evidence type="ECO:0000313" key="1">
    <source>
        <dbReference type="EMBL" id="MCH97893.1"/>
    </source>
</evidence>
<organism evidence="1 2">
    <name type="scientific">Trifolium medium</name>
    <dbReference type="NCBI Taxonomy" id="97028"/>
    <lineage>
        <taxon>Eukaryota</taxon>
        <taxon>Viridiplantae</taxon>
        <taxon>Streptophyta</taxon>
        <taxon>Embryophyta</taxon>
        <taxon>Tracheophyta</taxon>
        <taxon>Spermatophyta</taxon>
        <taxon>Magnoliopsida</taxon>
        <taxon>eudicotyledons</taxon>
        <taxon>Gunneridae</taxon>
        <taxon>Pentapetalae</taxon>
        <taxon>rosids</taxon>
        <taxon>fabids</taxon>
        <taxon>Fabales</taxon>
        <taxon>Fabaceae</taxon>
        <taxon>Papilionoideae</taxon>
        <taxon>50 kb inversion clade</taxon>
        <taxon>NPAAA clade</taxon>
        <taxon>Hologalegina</taxon>
        <taxon>IRL clade</taxon>
        <taxon>Trifolieae</taxon>
        <taxon>Trifolium</taxon>
    </lineage>
</organism>
<feature type="non-terminal residue" evidence="1">
    <location>
        <position position="53"/>
    </location>
</feature>